<dbReference type="EMBL" id="JAHLQT010007499">
    <property type="protein sequence ID" value="KAG7174646.1"/>
    <property type="molecule type" value="Genomic_DNA"/>
</dbReference>
<evidence type="ECO:0000256" key="3">
    <source>
        <dbReference type="SAM" id="SignalP"/>
    </source>
</evidence>
<dbReference type="PROSITE" id="PS51155">
    <property type="entry name" value="CHIT_BIND_RR_2"/>
    <property type="match status" value="1"/>
</dbReference>
<feature type="region of interest" description="Disordered" evidence="2">
    <location>
        <begin position="25"/>
        <end position="53"/>
    </location>
</feature>
<organism evidence="4 5">
    <name type="scientific">Homarus americanus</name>
    <name type="common">American lobster</name>
    <dbReference type="NCBI Taxonomy" id="6706"/>
    <lineage>
        <taxon>Eukaryota</taxon>
        <taxon>Metazoa</taxon>
        <taxon>Ecdysozoa</taxon>
        <taxon>Arthropoda</taxon>
        <taxon>Crustacea</taxon>
        <taxon>Multicrustacea</taxon>
        <taxon>Malacostraca</taxon>
        <taxon>Eumalacostraca</taxon>
        <taxon>Eucarida</taxon>
        <taxon>Decapoda</taxon>
        <taxon>Pleocyemata</taxon>
        <taxon>Astacidea</taxon>
        <taxon>Nephropoidea</taxon>
        <taxon>Nephropidae</taxon>
        <taxon>Homarus</taxon>
    </lineage>
</organism>
<dbReference type="InterPro" id="IPR050468">
    <property type="entry name" value="Cuticle_Struct_Prot"/>
</dbReference>
<protein>
    <submittedName>
        <fullName evidence="4">Larval cuticle protein 16/17-like</fullName>
    </submittedName>
</protein>
<gene>
    <name evidence="4" type="primary">LCP16/17-L</name>
    <name evidence="4" type="ORF">Hamer_G015781</name>
</gene>
<evidence type="ECO:0000256" key="2">
    <source>
        <dbReference type="SAM" id="MobiDB-lite"/>
    </source>
</evidence>
<feature type="compositionally biased region" description="Acidic residues" evidence="2">
    <location>
        <begin position="31"/>
        <end position="40"/>
    </location>
</feature>
<keyword evidence="3" id="KW-0732">Signal</keyword>
<reference evidence="4" key="1">
    <citation type="journal article" date="2021" name="Sci. Adv.">
        <title>The American lobster genome reveals insights on longevity, neural, and immune adaptations.</title>
        <authorList>
            <person name="Polinski J.M."/>
            <person name="Zimin A.V."/>
            <person name="Clark K.F."/>
            <person name="Kohn A.B."/>
            <person name="Sadowski N."/>
            <person name="Timp W."/>
            <person name="Ptitsyn A."/>
            <person name="Khanna P."/>
            <person name="Romanova D.Y."/>
            <person name="Williams P."/>
            <person name="Greenwood S.J."/>
            <person name="Moroz L.L."/>
            <person name="Walt D.R."/>
            <person name="Bodnar A.G."/>
        </authorList>
    </citation>
    <scope>NUCLEOTIDE SEQUENCE</scope>
    <source>
        <strain evidence="4">GMGI-L3</strain>
    </source>
</reference>
<keyword evidence="5" id="KW-1185">Reference proteome</keyword>
<dbReference type="PANTHER" id="PTHR10380:SF224">
    <property type="entry name" value="CUTICULAR PROTEIN 12A"/>
    <property type="match status" value="1"/>
</dbReference>
<evidence type="ECO:0000313" key="5">
    <source>
        <dbReference type="Proteomes" id="UP000747542"/>
    </source>
</evidence>
<proteinExistence type="predicted"/>
<accession>A0A8J5TH50</accession>
<feature type="signal peptide" evidence="3">
    <location>
        <begin position="1"/>
        <end position="19"/>
    </location>
</feature>
<evidence type="ECO:0000256" key="1">
    <source>
        <dbReference type="PROSITE-ProRule" id="PRU00497"/>
    </source>
</evidence>
<dbReference type="Pfam" id="PF00379">
    <property type="entry name" value="Chitin_bind_4"/>
    <property type="match status" value="1"/>
</dbReference>
<dbReference type="Proteomes" id="UP000747542">
    <property type="component" value="Unassembled WGS sequence"/>
</dbReference>
<comment type="caution">
    <text evidence="4">The sequence shown here is derived from an EMBL/GenBank/DDBJ whole genome shotgun (WGS) entry which is preliminary data.</text>
</comment>
<dbReference type="GO" id="GO:0008010">
    <property type="term" value="F:structural constituent of chitin-based larval cuticle"/>
    <property type="evidence" value="ECO:0007669"/>
    <property type="project" value="TreeGrafter"/>
</dbReference>
<dbReference type="GO" id="GO:0062129">
    <property type="term" value="C:chitin-based extracellular matrix"/>
    <property type="evidence" value="ECO:0007669"/>
    <property type="project" value="TreeGrafter"/>
</dbReference>
<sequence length="152" mass="17679">MKTWMLVLLLLGVMSVVAAFPEKLDDSNETHDDDDDNSYEDEPKRPYSFSWDASRYYNGAPDREHKEQRGEDGITRGVFRYVDPRQQVQEIVYFADESGFHVNASNLPQETRAVQAARSRHQLLFDKIRVEHARIAAERALLESQETQEVYE</sequence>
<dbReference type="PANTHER" id="PTHR10380">
    <property type="entry name" value="CUTICLE PROTEIN"/>
    <property type="match status" value="1"/>
</dbReference>
<name>A0A8J5TH50_HOMAM</name>
<dbReference type="InterPro" id="IPR000618">
    <property type="entry name" value="Insect_cuticle"/>
</dbReference>
<evidence type="ECO:0000313" key="4">
    <source>
        <dbReference type="EMBL" id="KAG7174646.1"/>
    </source>
</evidence>
<feature type="chain" id="PRO_5035296201" evidence="3">
    <location>
        <begin position="20"/>
        <end position="152"/>
    </location>
</feature>
<dbReference type="AlphaFoldDB" id="A0A8J5TH50"/>
<dbReference type="OrthoDB" id="6358661at2759"/>
<keyword evidence="1" id="KW-0193">Cuticle</keyword>